<dbReference type="GO" id="GO:0008270">
    <property type="term" value="F:zinc ion binding"/>
    <property type="evidence" value="ECO:0007669"/>
    <property type="project" value="UniProtKB-KW"/>
</dbReference>
<name>A0A195E3R2_9HYME</name>
<dbReference type="SMART" id="SM00355">
    <property type="entry name" value="ZnF_C2H2"/>
    <property type="match status" value="2"/>
</dbReference>
<evidence type="ECO:0000313" key="8">
    <source>
        <dbReference type="Proteomes" id="UP000078492"/>
    </source>
</evidence>
<accession>A0A195E3R2</accession>
<evidence type="ECO:0000313" key="7">
    <source>
        <dbReference type="EMBL" id="KYN19562.1"/>
    </source>
</evidence>
<keyword evidence="4" id="KW-0862">Zinc</keyword>
<keyword evidence="2" id="KW-0677">Repeat</keyword>
<proteinExistence type="predicted"/>
<evidence type="ECO:0000259" key="6">
    <source>
        <dbReference type="PROSITE" id="PS50157"/>
    </source>
</evidence>
<feature type="non-terminal residue" evidence="7">
    <location>
        <position position="1"/>
    </location>
</feature>
<keyword evidence="8" id="KW-1185">Reference proteome</keyword>
<dbReference type="Pfam" id="PF00096">
    <property type="entry name" value="zf-C2H2"/>
    <property type="match status" value="2"/>
</dbReference>
<evidence type="ECO:0000256" key="1">
    <source>
        <dbReference type="ARBA" id="ARBA00022723"/>
    </source>
</evidence>
<dbReference type="EMBL" id="KQ979701">
    <property type="protein sequence ID" value="KYN19562.1"/>
    <property type="molecule type" value="Genomic_DNA"/>
</dbReference>
<dbReference type="Gene3D" id="3.30.160.60">
    <property type="entry name" value="Classic Zinc Finger"/>
    <property type="match status" value="2"/>
</dbReference>
<evidence type="ECO:0000256" key="3">
    <source>
        <dbReference type="ARBA" id="ARBA00022771"/>
    </source>
</evidence>
<evidence type="ECO:0000256" key="2">
    <source>
        <dbReference type="ARBA" id="ARBA00022737"/>
    </source>
</evidence>
<organism evidence="7 8">
    <name type="scientific">Trachymyrmex cornetzi</name>
    <dbReference type="NCBI Taxonomy" id="471704"/>
    <lineage>
        <taxon>Eukaryota</taxon>
        <taxon>Metazoa</taxon>
        <taxon>Ecdysozoa</taxon>
        <taxon>Arthropoda</taxon>
        <taxon>Hexapoda</taxon>
        <taxon>Insecta</taxon>
        <taxon>Pterygota</taxon>
        <taxon>Neoptera</taxon>
        <taxon>Endopterygota</taxon>
        <taxon>Hymenoptera</taxon>
        <taxon>Apocrita</taxon>
        <taxon>Aculeata</taxon>
        <taxon>Formicoidea</taxon>
        <taxon>Formicidae</taxon>
        <taxon>Myrmicinae</taxon>
        <taxon>Trachymyrmex</taxon>
    </lineage>
</organism>
<dbReference type="PROSITE" id="PS50157">
    <property type="entry name" value="ZINC_FINGER_C2H2_2"/>
    <property type="match status" value="2"/>
</dbReference>
<dbReference type="SUPFAM" id="SSF57667">
    <property type="entry name" value="beta-beta-alpha zinc fingers"/>
    <property type="match status" value="1"/>
</dbReference>
<reference evidence="7 8" key="1">
    <citation type="submission" date="2015-09" db="EMBL/GenBank/DDBJ databases">
        <title>Trachymyrmex cornetzi WGS genome.</title>
        <authorList>
            <person name="Nygaard S."/>
            <person name="Hu H."/>
            <person name="Boomsma J."/>
            <person name="Zhang G."/>
        </authorList>
    </citation>
    <scope>NUCLEOTIDE SEQUENCE [LARGE SCALE GENOMIC DNA]</scope>
    <source>
        <strain evidence="7">Tcor2-1</strain>
        <tissue evidence="7">Whole body</tissue>
    </source>
</reference>
<feature type="domain" description="C2H2-type" evidence="6">
    <location>
        <begin position="55"/>
        <end position="79"/>
    </location>
</feature>
<dbReference type="FunFam" id="3.30.160.60:FF:000706">
    <property type="entry name" value="Zinc finger protein"/>
    <property type="match status" value="1"/>
</dbReference>
<evidence type="ECO:0000256" key="4">
    <source>
        <dbReference type="ARBA" id="ARBA00022833"/>
    </source>
</evidence>
<keyword evidence="3 5" id="KW-0863">Zinc-finger</keyword>
<gene>
    <name evidence="7" type="ORF">ALC57_08038</name>
</gene>
<sequence>ISLSTFLRLVSEFKREHCRVNYDRPFTCYKCGKRYTWTDSLTRHLREGCGVLPKHICTICGRKFRRKDYLLRHENHIHK</sequence>
<keyword evidence="1" id="KW-0479">Metal-binding</keyword>
<dbReference type="InterPro" id="IPR036236">
    <property type="entry name" value="Znf_C2H2_sf"/>
</dbReference>
<protein>
    <recommendedName>
        <fullName evidence="6">C2H2-type domain-containing protein</fullName>
    </recommendedName>
</protein>
<dbReference type="PROSITE" id="PS00028">
    <property type="entry name" value="ZINC_FINGER_C2H2_1"/>
    <property type="match status" value="1"/>
</dbReference>
<evidence type="ECO:0000256" key="5">
    <source>
        <dbReference type="PROSITE-ProRule" id="PRU00042"/>
    </source>
</evidence>
<feature type="domain" description="C2H2-type" evidence="6">
    <location>
        <begin position="26"/>
        <end position="53"/>
    </location>
</feature>
<dbReference type="InterPro" id="IPR013087">
    <property type="entry name" value="Znf_C2H2_type"/>
</dbReference>
<dbReference type="STRING" id="471704.A0A195E3R2"/>
<dbReference type="AlphaFoldDB" id="A0A195E3R2"/>
<dbReference type="Proteomes" id="UP000078492">
    <property type="component" value="Unassembled WGS sequence"/>
</dbReference>